<protein>
    <submittedName>
        <fullName evidence="7">Peptidase S54</fullName>
    </submittedName>
</protein>
<organism evidence="7 8">
    <name type="scientific">Thermosipho melanesiensis</name>
    <dbReference type="NCBI Taxonomy" id="46541"/>
    <lineage>
        <taxon>Bacteria</taxon>
        <taxon>Thermotogati</taxon>
        <taxon>Thermotogota</taxon>
        <taxon>Thermotogae</taxon>
        <taxon>Thermotogales</taxon>
        <taxon>Fervidobacteriaceae</taxon>
        <taxon>Thermosipho</taxon>
    </lineage>
</organism>
<feature type="transmembrane region" description="Helical" evidence="5">
    <location>
        <begin position="41"/>
        <end position="62"/>
    </location>
</feature>
<dbReference type="SUPFAM" id="SSF144091">
    <property type="entry name" value="Rhomboid-like"/>
    <property type="match status" value="1"/>
</dbReference>
<accession>A0ABM6GEC7</accession>
<dbReference type="PANTHER" id="PTHR43731">
    <property type="entry name" value="RHOMBOID PROTEASE"/>
    <property type="match status" value="1"/>
</dbReference>
<feature type="transmembrane region" description="Helical" evidence="5">
    <location>
        <begin position="199"/>
        <end position="223"/>
    </location>
</feature>
<evidence type="ECO:0000256" key="4">
    <source>
        <dbReference type="ARBA" id="ARBA00023136"/>
    </source>
</evidence>
<keyword evidence="2 5" id="KW-0812">Transmembrane</keyword>
<dbReference type="EMBL" id="CP007389">
    <property type="protein sequence ID" value="APT73869.1"/>
    <property type="molecule type" value="Genomic_DNA"/>
</dbReference>
<keyword evidence="8" id="KW-1185">Reference proteome</keyword>
<evidence type="ECO:0000259" key="6">
    <source>
        <dbReference type="Pfam" id="PF01694"/>
    </source>
</evidence>
<sequence>MFPLYDTIPSRKKPYVTYFIIFINVLIFFYEIFLSNEKLIMFFYNYGVLPIRYTHVLTSNPILLRKWDYYQLLLKSNPIVPFISHMFIHGGWSHLLGNMWFLWIFGDNVEDRLGHFKYTIFYISGGLFALFFHMLFNSFSLYPLVGASGAISAVMGAYFVQFWYSKIVTLIIWFIPFLIEIPAVIFLFVWFLIQIVNGTFANITGTGIAYWAHIGGFIFGIYAGSKVKRRYHL</sequence>
<feature type="domain" description="Peptidase S54 rhomboid" evidence="6">
    <location>
        <begin position="81"/>
        <end position="226"/>
    </location>
</feature>
<feature type="transmembrane region" description="Helical" evidence="5">
    <location>
        <begin position="82"/>
        <end position="106"/>
    </location>
</feature>
<comment type="subcellular location">
    <subcellularLocation>
        <location evidence="1">Membrane</location>
        <topology evidence="1">Multi-pass membrane protein</topology>
    </subcellularLocation>
</comment>
<dbReference type="Pfam" id="PF01694">
    <property type="entry name" value="Rhomboid"/>
    <property type="match status" value="1"/>
</dbReference>
<keyword evidence="3 5" id="KW-1133">Transmembrane helix</keyword>
<dbReference type="InterPro" id="IPR022764">
    <property type="entry name" value="Peptidase_S54_rhomboid_dom"/>
</dbReference>
<evidence type="ECO:0000256" key="1">
    <source>
        <dbReference type="ARBA" id="ARBA00004141"/>
    </source>
</evidence>
<evidence type="ECO:0000256" key="5">
    <source>
        <dbReference type="SAM" id="Phobius"/>
    </source>
</evidence>
<dbReference type="PANTHER" id="PTHR43731:SF26">
    <property type="entry name" value="RHOMBOID-LIKE PROTEIN 10, CHLOROPLASTIC"/>
    <property type="match status" value="1"/>
</dbReference>
<feature type="transmembrane region" description="Helical" evidence="5">
    <location>
        <begin position="167"/>
        <end position="193"/>
    </location>
</feature>
<keyword evidence="4 5" id="KW-0472">Membrane</keyword>
<evidence type="ECO:0000313" key="7">
    <source>
        <dbReference type="EMBL" id="APT73869.1"/>
    </source>
</evidence>
<proteinExistence type="predicted"/>
<dbReference type="Proteomes" id="UP000185490">
    <property type="component" value="Chromosome"/>
</dbReference>
<feature type="transmembrane region" description="Helical" evidence="5">
    <location>
        <begin position="118"/>
        <end position="136"/>
    </location>
</feature>
<dbReference type="InterPro" id="IPR050925">
    <property type="entry name" value="Rhomboid_protease_S54"/>
</dbReference>
<dbReference type="InterPro" id="IPR035952">
    <property type="entry name" value="Rhomboid-like_sf"/>
</dbReference>
<name>A0ABM6GEC7_9BACT</name>
<dbReference type="RefSeq" id="WP_012057106.1">
    <property type="nucleotide sequence ID" value="NZ_CP007389.1"/>
</dbReference>
<gene>
    <name evidence="7" type="ORF">BW47_04750</name>
</gene>
<evidence type="ECO:0000313" key="8">
    <source>
        <dbReference type="Proteomes" id="UP000185490"/>
    </source>
</evidence>
<dbReference type="Gene3D" id="1.20.1540.10">
    <property type="entry name" value="Rhomboid-like"/>
    <property type="match status" value="1"/>
</dbReference>
<evidence type="ECO:0000256" key="3">
    <source>
        <dbReference type="ARBA" id="ARBA00022989"/>
    </source>
</evidence>
<feature type="transmembrane region" description="Helical" evidence="5">
    <location>
        <begin position="15"/>
        <end position="34"/>
    </location>
</feature>
<reference evidence="7 8" key="1">
    <citation type="submission" date="2014-02" db="EMBL/GenBank/DDBJ databases">
        <title>Diversity of Thermotogales isolates from hydrothermal vents.</title>
        <authorList>
            <person name="Haverkamp T.H.A."/>
            <person name="Lossouarn J."/>
            <person name="Geslin C."/>
            <person name="Nesbo C.L."/>
        </authorList>
    </citation>
    <scope>NUCLEOTIDE SEQUENCE [LARGE SCALE GENOMIC DNA]</scope>
    <source>
        <strain evidence="7 8">431</strain>
    </source>
</reference>
<evidence type="ECO:0000256" key="2">
    <source>
        <dbReference type="ARBA" id="ARBA00022692"/>
    </source>
</evidence>
<feature type="transmembrane region" description="Helical" evidence="5">
    <location>
        <begin position="142"/>
        <end position="160"/>
    </location>
</feature>